<sequence length="301" mass="34690">MRKSRKVGLVVLLVALLVFLWTCSSLQLIDKLFRVISNAWIRLMSPVMAPNQPLTPWGYVRVSSGKLPLKLHCKECALVSSSGQMLGAQKGRDIDQTECVIRMNNAPTVTYEEDVGGRTTIRVVSHTSAPLLLRNQSYYFGQMKETFYVFWGPNNKIGREGQTFKALLKAAQVFPDAEIYILTPDKMDYCDSIFQKETGKNRMKSGAYLSTGWFTMILAMEVCDNIYVYGMVNDKYCRQSNHLPVPYHYYEKGRLEECKMYNAHENAPRAGHRFITEKSIFSRWAKQHNITFVYPQWDEME</sequence>
<dbReference type="STRING" id="7897.ENSLACP00000018964"/>
<dbReference type="KEGG" id="lcm:102363654"/>
<keyword evidence="8" id="KW-1133">Transmembrane helix</keyword>
<evidence type="ECO:0000256" key="2">
    <source>
        <dbReference type="ARBA" id="ARBA00006003"/>
    </source>
</evidence>
<reference evidence="16" key="1">
    <citation type="submission" date="2011-08" db="EMBL/GenBank/DDBJ databases">
        <title>The draft genome of Latimeria chalumnae.</title>
        <authorList>
            <person name="Di Palma F."/>
            <person name="Alfoldi J."/>
            <person name="Johnson J."/>
            <person name="Berlin A."/>
            <person name="Gnerre S."/>
            <person name="Jaffe D."/>
            <person name="MacCallum I."/>
            <person name="Young S."/>
            <person name="Walker B.J."/>
            <person name="Lander E."/>
            <person name="Lindblad-Toh K."/>
        </authorList>
    </citation>
    <scope>NUCLEOTIDE SEQUENCE [LARGE SCALE GENOMIC DNA]</scope>
    <source>
        <strain evidence="16">Wild caught</strain>
    </source>
</reference>
<organism evidence="15 16">
    <name type="scientific">Latimeria chalumnae</name>
    <name type="common">Coelacanth</name>
    <dbReference type="NCBI Taxonomy" id="7897"/>
    <lineage>
        <taxon>Eukaryota</taxon>
        <taxon>Metazoa</taxon>
        <taxon>Chordata</taxon>
        <taxon>Craniata</taxon>
        <taxon>Vertebrata</taxon>
        <taxon>Euteleostomi</taxon>
        <taxon>Coelacanthiformes</taxon>
        <taxon>Coelacanthidae</taxon>
        <taxon>Latimeria</taxon>
    </lineage>
</organism>
<dbReference type="EMBL" id="AFYH01046132">
    <property type="status" value="NOT_ANNOTATED_CDS"/>
    <property type="molecule type" value="Genomic_DNA"/>
</dbReference>
<dbReference type="OMA" id="NECRMYK"/>
<dbReference type="EMBL" id="AFYH01046133">
    <property type="status" value="NOT_ANNOTATED_CDS"/>
    <property type="molecule type" value="Genomic_DNA"/>
</dbReference>
<evidence type="ECO:0000256" key="8">
    <source>
        <dbReference type="ARBA" id="ARBA00022989"/>
    </source>
</evidence>
<comment type="catalytic activity">
    <reaction evidence="14">
        <text>a ganglioside GM1b (d18:1(4E)) + CMP-N-acetyl-beta-neuraminate = a ganglioside GD1alpha (d18:1(4E)) + CMP + H(+)</text>
        <dbReference type="Rhea" id="RHEA:41968"/>
        <dbReference type="ChEBI" id="CHEBI:15378"/>
        <dbReference type="ChEBI" id="CHEBI:57812"/>
        <dbReference type="ChEBI" id="CHEBI:60377"/>
        <dbReference type="ChEBI" id="CHEBI:78568"/>
        <dbReference type="ChEBI" id="CHEBI:78569"/>
    </reaction>
    <physiologicalReaction direction="left-to-right" evidence="14">
        <dbReference type="Rhea" id="RHEA:41969"/>
    </physiologicalReaction>
</comment>
<dbReference type="Bgee" id="ENSLACG00000016684">
    <property type="expression patterns" value="Expressed in pelvic fin and 6 other cell types or tissues"/>
</dbReference>
<proteinExistence type="inferred from homology"/>
<evidence type="ECO:0000256" key="4">
    <source>
        <dbReference type="ARBA" id="ARBA00022679"/>
    </source>
</evidence>
<comment type="similarity">
    <text evidence="2">Belongs to the glycosyltransferase 29 family.</text>
</comment>
<dbReference type="EMBL" id="AFYH01046131">
    <property type="status" value="NOT_ANNOTATED_CDS"/>
    <property type="molecule type" value="Genomic_DNA"/>
</dbReference>
<dbReference type="Proteomes" id="UP000008672">
    <property type="component" value="Unassembled WGS sequence"/>
</dbReference>
<evidence type="ECO:0000313" key="15">
    <source>
        <dbReference type="Ensembl" id="ENSLACP00000018964.1"/>
    </source>
</evidence>
<evidence type="ECO:0000256" key="10">
    <source>
        <dbReference type="ARBA" id="ARBA00023098"/>
    </source>
</evidence>
<evidence type="ECO:0000256" key="14">
    <source>
        <dbReference type="ARBA" id="ARBA00043744"/>
    </source>
</evidence>
<reference evidence="15" key="3">
    <citation type="submission" date="2025-09" db="UniProtKB">
        <authorList>
            <consortium name="Ensembl"/>
        </authorList>
    </citation>
    <scope>IDENTIFICATION</scope>
</reference>
<gene>
    <name evidence="15" type="primary">LOC102363654</name>
</gene>
<dbReference type="FunCoup" id="H3BAP3">
    <property type="interactions" value="144"/>
</dbReference>
<evidence type="ECO:0000256" key="5">
    <source>
        <dbReference type="ARBA" id="ARBA00022692"/>
    </source>
</evidence>
<dbReference type="OrthoDB" id="10264956at2759"/>
<evidence type="ECO:0000256" key="7">
    <source>
        <dbReference type="ARBA" id="ARBA00022981"/>
    </source>
</evidence>
<keyword evidence="13" id="KW-0325">Glycoprotein</keyword>
<comment type="subcellular location">
    <subcellularLocation>
        <location evidence="1">Golgi apparatus membrane</location>
        <topology evidence="1">Single-pass type II membrane protein</topology>
    </subcellularLocation>
</comment>
<dbReference type="GeneTree" id="ENSGT00940000157958"/>
<keyword evidence="12" id="KW-1015">Disulfide bond</keyword>
<dbReference type="GO" id="GO:0001574">
    <property type="term" value="P:ganglioside biosynthetic process"/>
    <property type="evidence" value="ECO:0007669"/>
    <property type="project" value="TreeGrafter"/>
</dbReference>
<evidence type="ECO:0000256" key="3">
    <source>
        <dbReference type="ARBA" id="ARBA00022676"/>
    </source>
</evidence>
<keyword evidence="16" id="KW-1185">Reference proteome</keyword>
<evidence type="ECO:0000256" key="13">
    <source>
        <dbReference type="ARBA" id="ARBA00023180"/>
    </source>
</evidence>
<keyword evidence="5" id="KW-0812">Transmembrane</keyword>
<evidence type="ECO:0000256" key="11">
    <source>
        <dbReference type="ARBA" id="ARBA00023136"/>
    </source>
</evidence>
<dbReference type="PANTHER" id="PTHR45906:SF4">
    <property type="entry name" value="ALPHA-N-ACETYL-NEURAMINYL-2,3-BETA-GALACTOSYL-1,3-N-ACETYL-GALACTOSAMINIDE ALPHA-2,6-SIALYLTRANSFERASE"/>
    <property type="match status" value="1"/>
</dbReference>
<keyword evidence="3" id="KW-0328">Glycosyltransferase</keyword>
<dbReference type="PANTHER" id="PTHR45906">
    <property type="entry name" value="ALPHA-N-ACETYL-NEURAMINYL-2,3-BETA-GALACTOSYL-1, 3-N-ACETYL-GALACTOSAMINIDE ALPHA-2,6-SIALYLTRANSFERASE-LIKE"/>
    <property type="match status" value="1"/>
</dbReference>
<accession>H3BAP3</accession>
<keyword evidence="9" id="KW-0333">Golgi apparatus</keyword>
<evidence type="ECO:0000313" key="16">
    <source>
        <dbReference type="Proteomes" id="UP000008672"/>
    </source>
</evidence>
<dbReference type="InParanoid" id="H3BAP3"/>
<reference evidence="15" key="2">
    <citation type="submission" date="2025-08" db="UniProtKB">
        <authorList>
            <consortium name="Ensembl"/>
        </authorList>
    </citation>
    <scope>IDENTIFICATION</scope>
</reference>
<keyword evidence="7" id="KW-0730">Sialic acid</keyword>
<protein>
    <submittedName>
        <fullName evidence="15">ST6 N-acetylgalactosaminide alpha-2,6-sialyltransferase 4</fullName>
    </submittedName>
</protein>
<keyword evidence="10" id="KW-0443">Lipid metabolism</keyword>
<evidence type="ECO:0000256" key="9">
    <source>
        <dbReference type="ARBA" id="ARBA00023034"/>
    </source>
</evidence>
<evidence type="ECO:0000256" key="12">
    <source>
        <dbReference type="ARBA" id="ARBA00023157"/>
    </source>
</evidence>
<name>H3BAP3_LATCH</name>
<dbReference type="RefSeq" id="XP_005993326.1">
    <property type="nucleotide sequence ID" value="XM_005993264.3"/>
</dbReference>
<dbReference type="GO" id="GO:0000139">
    <property type="term" value="C:Golgi membrane"/>
    <property type="evidence" value="ECO:0007669"/>
    <property type="project" value="UniProtKB-SubCell"/>
</dbReference>
<dbReference type="Gene3D" id="3.90.1480.20">
    <property type="entry name" value="Glycosyl transferase family 29"/>
    <property type="match status" value="1"/>
</dbReference>
<evidence type="ECO:0000256" key="1">
    <source>
        <dbReference type="ARBA" id="ARBA00004323"/>
    </source>
</evidence>
<dbReference type="InterPro" id="IPR001675">
    <property type="entry name" value="Glyco_trans_29"/>
</dbReference>
<dbReference type="HOGENOM" id="CLU_061099_1_0_1"/>
<keyword evidence="11" id="KW-0472">Membrane</keyword>
<dbReference type="Ensembl" id="ENSLACT00000019097.1">
    <property type="protein sequence ID" value="ENSLACP00000018964.1"/>
    <property type="gene ID" value="ENSLACG00000016684.1"/>
</dbReference>
<keyword evidence="6" id="KW-0735">Signal-anchor</keyword>
<dbReference type="InterPro" id="IPR038578">
    <property type="entry name" value="GT29-like_sf"/>
</dbReference>
<dbReference type="Pfam" id="PF00777">
    <property type="entry name" value="Glyco_transf_29"/>
    <property type="match status" value="1"/>
</dbReference>
<dbReference type="CDD" id="cd23965">
    <property type="entry name" value="GT29_ST6GALNAC3_4_5_6"/>
    <property type="match status" value="1"/>
</dbReference>
<dbReference type="GO" id="GO:0009311">
    <property type="term" value="P:oligosaccharide metabolic process"/>
    <property type="evidence" value="ECO:0007669"/>
    <property type="project" value="TreeGrafter"/>
</dbReference>
<dbReference type="GO" id="GO:0001665">
    <property type="term" value="F:alpha-N-acetylgalactosaminide alpha-2,6-sialyltransferase activity"/>
    <property type="evidence" value="ECO:0007669"/>
    <property type="project" value="TreeGrafter"/>
</dbReference>
<dbReference type="eggNOG" id="KOG2692">
    <property type="taxonomic scope" value="Eukaryota"/>
</dbReference>
<evidence type="ECO:0000256" key="6">
    <source>
        <dbReference type="ARBA" id="ARBA00022968"/>
    </source>
</evidence>
<dbReference type="GeneID" id="102363654"/>
<keyword evidence="4" id="KW-0808">Transferase</keyword>
<dbReference type="AlphaFoldDB" id="H3BAP3"/>